<dbReference type="Proteomes" id="UP000749646">
    <property type="component" value="Unassembled WGS sequence"/>
</dbReference>
<proteinExistence type="predicted"/>
<dbReference type="GO" id="GO:0016020">
    <property type="term" value="C:membrane"/>
    <property type="evidence" value="ECO:0007669"/>
    <property type="project" value="TreeGrafter"/>
</dbReference>
<dbReference type="Pfam" id="PF12722">
    <property type="entry name" value="Hid1"/>
    <property type="match status" value="1"/>
</dbReference>
<dbReference type="PANTHER" id="PTHR21575">
    <property type="entry name" value="PROTEIN HID1"/>
    <property type="match status" value="1"/>
</dbReference>
<dbReference type="GO" id="GO:0000138">
    <property type="term" value="C:Golgi trans cisterna"/>
    <property type="evidence" value="ECO:0007669"/>
    <property type="project" value="TreeGrafter"/>
</dbReference>
<dbReference type="GO" id="GO:0005797">
    <property type="term" value="C:Golgi medial cisterna"/>
    <property type="evidence" value="ECO:0007669"/>
    <property type="project" value="TreeGrafter"/>
</dbReference>
<dbReference type="InterPro" id="IPR026705">
    <property type="entry name" value="Hid-1/Ecm30"/>
</dbReference>
<comment type="caution">
    <text evidence="1">The sequence shown here is derived from an EMBL/GenBank/DDBJ whole genome shotgun (WGS) entry which is preliminary data.</text>
</comment>
<evidence type="ECO:0000313" key="2">
    <source>
        <dbReference type="Proteomes" id="UP000749646"/>
    </source>
</evidence>
<keyword evidence="2" id="KW-1185">Reference proteome</keyword>
<reference evidence="1" key="1">
    <citation type="journal article" date="2020" name="Fungal Divers.">
        <title>Resolving the Mortierellaceae phylogeny through synthesis of multi-gene phylogenetics and phylogenomics.</title>
        <authorList>
            <person name="Vandepol N."/>
            <person name="Liber J."/>
            <person name="Desiro A."/>
            <person name="Na H."/>
            <person name="Kennedy M."/>
            <person name="Barry K."/>
            <person name="Grigoriev I.V."/>
            <person name="Miller A.N."/>
            <person name="O'Donnell K."/>
            <person name="Stajich J.E."/>
            <person name="Bonito G."/>
        </authorList>
    </citation>
    <scope>NUCLEOTIDE SEQUENCE</scope>
    <source>
        <strain evidence="1">MES-2147</strain>
    </source>
</reference>
<gene>
    <name evidence="1" type="ORF">BGZ65_007163</name>
</gene>
<protein>
    <submittedName>
        <fullName evidence="1">Uncharacterized protein</fullName>
    </submittedName>
</protein>
<evidence type="ECO:0000313" key="1">
    <source>
        <dbReference type="EMBL" id="KAF9962927.1"/>
    </source>
</evidence>
<name>A0A9P6J4Z1_9FUNG</name>
<dbReference type="EMBL" id="JAAAHW010006342">
    <property type="protein sequence ID" value="KAF9962927.1"/>
    <property type="molecule type" value="Genomic_DNA"/>
</dbReference>
<dbReference type="OrthoDB" id="432953at2759"/>
<organism evidence="1 2">
    <name type="scientific">Modicella reniformis</name>
    <dbReference type="NCBI Taxonomy" id="1440133"/>
    <lineage>
        <taxon>Eukaryota</taxon>
        <taxon>Fungi</taxon>
        <taxon>Fungi incertae sedis</taxon>
        <taxon>Mucoromycota</taxon>
        <taxon>Mortierellomycotina</taxon>
        <taxon>Mortierellomycetes</taxon>
        <taxon>Mortierellales</taxon>
        <taxon>Mortierellaceae</taxon>
        <taxon>Modicella</taxon>
    </lineage>
</organism>
<dbReference type="AlphaFoldDB" id="A0A9P6J4Z1"/>
<sequence>MGASDSKLTFKKGVFRLFEERNIPSATNDYWEQFWTLPESADDVFLLVGSQDIRRVRDEARENLECLIEKILNQLFRLCESPEFLTPQAPTIQALNCVRVLTRIFPFVFESEDLMDWEDRYFWTPRTVVVSTKKRPCSTEQFSTPTGRPAAAATDSEIQPAPLTGEHESDATWPRVKEEFLELEEKSVPSNGQRLIKTLLELLFTPGFTLPTTLETSSRVSYVIWYVELFDTIASFSA</sequence>
<dbReference type="PANTHER" id="PTHR21575:SF12">
    <property type="entry name" value="PROTEIN HID1"/>
    <property type="match status" value="1"/>
</dbReference>
<accession>A0A9P6J4Z1</accession>